<dbReference type="EC" id="6.3.2.29" evidence="5"/>
<dbReference type="Pfam" id="PF02786">
    <property type="entry name" value="CPSase_L_D2"/>
    <property type="match status" value="1"/>
</dbReference>
<dbReference type="NCBIfam" id="TIGR02068">
    <property type="entry name" value="cya_phycin_syn"/>
    <property type="match status" value="1"/>
</dbReference>
<feature type="domain" description="ATP-grasp" evidence="14">
    <location>
        <begin position="209"/>
        <end position="466"/>
    </location>
</feature>
<dbReference type="GO" id="GO:0071160">
    <property type="term" value="F:cyanophycin synthetase activity (L-aspartate-adding)"/>
    <property type="evidence" value="ECO:0007669"/>
    <property type="project" value="UniProtKB-EC"/>
</dbReference>
<keyword evidence="9 13" id="KW-0067">ATP-binding</keyword>
<gene>
    <name evidence="15" type="primary">cphA</name>
    <name evidence="15" type="ORF">FOZ74_10125</name>
</gene>
<dbReference type="PANTHER" id="PTHR23135">
    <property type="entry name" value="MUR LIGASE FAMILY MEMBER"/>
    <property type="match status" value="1"/>
</dbReference>
<dbReference type="AlphaFoldDB" id="A0A5B8RXK2"/>
<evidence type="ECO:0000256" key="12">
    <source>
        <dbReference type="ARBA" id="ARBA00048425"/>
    </source>
</evidence>
<comment type="similarity">
    <text evidence="2">In the C-terminal section; belongs to the MurCDEF family.</text>
</comment>
<dbReference type="SUPFAM" id="SSF53623">
    <property type="entry name" value="MurD-like peptide ligases, catalytic domain"/>
    <property type="match status" value="1"/>
</dbReference>
<evidence type="ECO:0000313" key="16">
    <source>
        <dbReference type="Proteomes" id="UP000321199"/>
    </source>
</evidence>
<comment type="catalytic activity">
    <reaction evidence="11">
        <text>[L-4-(L-arginin-2-N-yl)aspartate](n)-L-aspartate + L-arginine + ATP = [L-4-(L-arginin-2-N-yl)aspartate](n+1) + ADP + phosphate + H(+)</text>
        <dbReference type="Rhea" id="RHEA:23888"/>
        <dbReference type="Rhea" id="RHEA-COMP:13732"/>
        <dbReference type="Rhea" id="RHEA-COMP:13733"/>
        <dbReference type="ChEBI" id="CHEBI:15378"/>
        <dbReference type="ChEBI" id="CHEBI:30616"/>
        <dbReference type="ChEBI" id="CHEBI:32682"/>
        <dbReference type="ChEBI" id="CHEBI:43474"/>
        <dbReference type="ChEBI" id="CHEBI:137986"/>
        <dbReference type="ChEBI" id="CHEBI:137990"/>
        <dbReference type="ChEBI" id="CHEBI:456216"/>
        <dbReference type="EC" id="6.3.2.30"/>
    </reaction>
</comment>
<keyword evidence="8 13" id="KW-0547">Nucleotide-binding</keyword>
<dbReference type="InterPro" id="IPR005479">
    <property type="entry name" value="CPAse_ATP-bd"/>
</dbReference>
<dbReference type="Gene3D" id="3.30.470.20">
    <property type="entry name" value="ATP-grasp fold, B domain"/>
    <property type="match status" value="2"/>
</dbReference>
<dbReference type="Pfam" id="PF18921">
    <property type="entry name" value="Cyanophycin_syn"/>
    <property type="match status" value="1"/>
</dbReference>
<dbReference type="EMBL" id="CP042344">
    <property type="protein sequence ID" value="QEA13358.1"/>
    <property type="molecule type" value="Genomic_DNA"/>
</dbReference>
<comment type="function">
    <text evidence="1">Catalyzes the ATP-dependent polymerization of arginine and aspartate to multi-L-arginyl-poly-L-aspartic acid (cyanophycin; a water-insoluble reserve polymer).</text>
</comment>
<reference evidence="15 16" key="1">
    <citation type="submission" date="2019-07" db="EMBL/GenBank/DDBJ databases">
        <title>Complete genome sequence of Comamonas sp. NLF 7-7 isolated from livestock.</title>
        <authorList>
            <person name="Kim D.H."/>
            <person name="Kim J.G."/>
        </authorList>
    </citation>
    <scope>NUCLEOTIDE SEQUENCE [LARGE SCALE GENOMIC DNA]</scope>
    <source>
        <strain evidence="15 16">NLF 7-7</strain>
    </source>
</reference>
<sequence length="858" mass="92003">MQILRTRALRGPNLWTRSTAIETIVHCDASEHDIGSGSAFEERLRARFPEVGALLPQGAEQAVSLAHVLEAAARQLQAQAGCRVTFSRTHETVEADTYQVVVEYTEEEVGRRAMLEAEQLIRAALADTPYDTATTLAELRELDQEVRMGPSTRNIIDAALARGIPYRRLTSGSLVQLGWGVKARRIQAAELDMTSAVAESIAQDKDLTKRLLHAAGVPVPLGRPVHDLDDAWSLAQEVGLPVVVKPRDGNQGKGVTVNISSREQLRAAWATALEYGSEVMLERFLPGHDFRLLVVGNQMVAAARREPPQVLGDGEHSVRELVDIVNQDPRRGSGHGTALTKVRLDDIALARLANEGMTPESVPAQGQRVVLRHNANLSTGGSATDVTDDVHPDIAARAVDAAQTIGLHICGVDVICESMLRPLEEQGGGIVEVNAAPGLRMHLSPSFGKPRNVGVPMIDALFPPGEDGRIPVVAVTGTNGKTTTTRLIAHLCSAHGWTTAMTNTDGVYVGGHQIDSGDCSGPKSARNALAHPDTEAAVLECARGGILREGLGFDQCQVAVVTNIGAGDHLGLNYITTVEDVAVLKRVIVQNVAPTGWAVLNAADPHCAAMAHVCPGKVIFFAQDRHHPVMVTHRAQGGRVVYVDEGRIVAAEGSWRESILLRDIPLTHGGLIGFQVDNVMAAVGAAWGTGLPWDTVRRGLASFESSTDSVPGRFNVMDYHGATIIADYGHNPDAIRALVQATQAMPGAHRAVVISGAGDRRDQDITEQTEILGSSFDDVILYQDACQRGRADGEVLALLHKGLQGASRASYVTEVHGEFLAIDHALARLRPGDLCLVLVDQVQESLAHLQQRCQEPHL</sequence>
<comment type="catalytic activity">
    <reaction evidence="12">
        <text>[L-4-(L-arginin-2-N-yl)aspartate](n) + L-aspartate + ATP = [L-4-(L-arginin-2-N-yl)aspartate](n)-L-aspartate + ADP + phosphate + H(+)</text>
        <dbReference type="Rhea" id="RHEA:13277"/>
        <dbReference type="Rhea" id="RHEA-COMP:13728"/>
        <dbReference type="Rhea" id="RHEA-COMP:13733"/>
        <dbReference type="ChEBI" id="CHEBI:15378"/>
        <dbReference type="ChEBI" id="CHEBI:29991"/>
        <dbReference type="ChEBI" id="CHEBI:30616"/>
        <dbReference type="ChEBI" id="CHEBI:43474"/>
        <dbReference type="ChEBI" id="CHEBI:137986"/>
        <dbReference type="ChEBI" id="CHEBI:137990"/>
        <dbReference type="ChEBI" id="CHEBI:456216"/>
        <dbReference type="EC" id="6.3.2.29"/>
    </reaction>
</comment>
<dbReference type="NCBIfam" id="NF010623">
    <property type="entry name" value="PRK14016.1"/>
    <property type="match status" value="1"/>
</dbReference>
<dbReference type="KEGG" id="cof:FOZ74_10125"/>
<evidence type="ECO:0000256" key="9">
    <source>
        <dbReference type="ARBA" id="ARBA00022840"/>
    </source>
</evidence>
<evidence type="ECO:0000256" key="2">
    <source>
        <dbReference type="ARBA" id="ARBA00009060"/>
    </source>
</evidence>
<evidence type="ECO:0000256" key="10">
    <source>
        <dbReference type="ARBA" id="ARBA00031353"/>
    </source>
</evidence>
<evidence type="ECO:0000313" key="15">
    <source>
        <dbReference type="EMBL" id="QEA13358.1"/>
    </source>
</evidence>
<dbReference type="InterPro" id="IPR036615">
    <property type="entry name" value="Mur_ligase_C_dom_sf"/>
</dbReference>
<protein>
    <recommendedName>
        <fullName evidence="6">Cyanophycin synthetase</fullName>
        <ecNumber evidence="5">6.3.2.29</ecNumber>
        <ecNumber evidence="4">6.3.2.30</ecNumber>
    </recommendedName>
    <alternativeName>
        <fullName evidence="10">Cyanophycin synthase</fullName>
    </alternativeName>
</protein>
<dbReference type="GO" id="GO:0071161">
    <property type="term" value="F:cyanophycin synthetase activity (L-arginine-adding)"/>
    <property type="evidence" value="ECO:0007669"/>
    <property type="project" value="UniProtKB-EC"/>
</dbReference>
<accession>A0A5B8RXK2</accession>
<dbReference type="InterPro" id="IPR036565">
    <property type="entry name" value="Mur-like_cat_sf"/>
</dbReference>
<keyword evidence="7 15" id="KW-0436">Ligase</keyword>
<evidence type="ECO:0000256" key="8">
    <source>
        <dbReference type="ARBA" id="ARBA00022741"/>
    </source>
</evidence>
<dbReference type="EC" id="6.3.2.30" evidence="4"/>
<dbReference type="GO" id="GO:0005524">
    <property type="term" value="F:ATP binding"/>
    <property type="evidence" value="ECO:0007669"/>
    <property type="project" value="UniProtKB-UniRule"/>
</dbReference>
<evidence type="ECO:0000256" key="1">
    <source>
        <dbReference type="ARBA" id="ARBA00003184"/>
    </source>
</evidence>
<evidence type="ECO:0000256" key="7">
    <source>
        <dbReference type="ARBA" id="ARBA00022598"/>
    </source>
</evidence>
<dbReference type="SUPFAM" id="SSF56059">
    <property type="entry name" value="Glutathione synthetase ATP-binding domain-like"/>
    <property type="match status" value="1"/>
</dbReference>
<organism evidence="15 16">
    <name type="scientific">Comamonas flocculans</name>
    <dbReference type="NCBI Taxonomy" id="2597701"/>
    <lineage>
        <taxon>Bacteria</taxon>
        <taxon>Pseudomonadati</taxon>
        <taxon>Pseudomonadota</taxon>
        <taxon>Betaproteobacteria</taxon>
        <taxon>Burkholderiales</taxon>
        <taxon>Comamonadaceae</taxon>
        <taxon>Comamonas</taxon>
    </lineage>
</organism>
<dbReference type="SMART" id="SM01209">
    <property type="entry name" value="GARS_A"/>
    <property type="match status" value="1"/>
</dbReference>
<dbReference type="InterPro" id="IPR011810">
    <property type="entry name" value="Cya_phycin_syn"/>
</dbReference>
<dbReference type="GO" id="GO:0046872">
    <property type="term" value="F:metal ion binding"/>
    <property type="evidence" value="ECO:0007669"/>
    <property type="project" value="InterPro"/>
</dbReference>
<dbReference type="InterPro" id="IPR011761">
    <property type="entry name" value="ATP-grasp"/>
</dbReference>
<dbReference type="Gene3D" id="3.90.190.20">
    <property type="entry name" value="Mur ligase, C-terminal domain"/>
    <property type="match status" value="1"/>
</dbReference>
<evidence type="ECO:0000256" key="5">
    <source>
        <dbReference type="ARBA" id="ARBA00013005"/>
    </source>
</evidence>
<dbReference type="Pfam" id="PF08245">
    <property type="entry name" value="Mur_ligase_M"/>
    <property type="match status" value="1"/>
</dbReference>
<dbReference type="SUPFAM" id="SSF53244">
    <property type="entry name" value="MurD-like peptide ligases, peptide-binding domain"/>
    <property type="match status" value="1"/>
</dbReference>
<evidence type="ECO:0000256" key="11">
    <source>
        <dbReference type="ARBA" id="ARBA00048094"/>
    </source>
</evidence>
<dbReference type="PROSITE" id="PS50975">
    <property type="entry name" value="ATP_GRASP"/>
    <property type="match status" value="1"/>
</dbReference>
<dbReference type="InterPro" id="IPR004101">
    <property type="entry name" value="Mur_ligase_C"/>
</dbReference>
<evidence type="ECO:0000256" key="13">
    <source>
        <dbReference type="PROSITE-ProRule" id="PRU00409"/>
    </source>
</evidence>
<name>A0A5B8RXK2_9BURK</name>
<dbReference type="Proteomes" id="UP000321199">
    <property type="component" value="Chromosome"/>
</dbReference>
<evidence type="ECO:0000256" key="6">
    <source>
        <dbReference type="ARBA" id="ARBA00022036"/>
    </source>
</evidence>
<dbReference type="OrthoDB" id="9803907at2"/>
<evidence type="ECO:0000256" key="3">
    <source>
        <dbReference type="ARBA" id="ARBA00011738"/>
    </source>
</evidence>
<dbReference type="InterPro" id="IPR044019">
    <property type="entry name" value="Cyanophycin_syn_N"/>
</dbReference>
<dbReference type="Pfam" id="PF02875">
    <property type="entry name" value="Mur_ligase_C"/>
    <property type="match status" value="1"/>
</dbReference>
<dbReference type="Gene3D" id="3.40.1190.10">
    <property type="entry name" value="Mur-like, catalytic domain"/>
    <property type="match status" value="1"/>
</dbReference>
<dbReference type="RefSeq" id="WP_146912950.1">
    <property type="nucleotide sequence ID" value="NZ_CP042344.1"/>
</dbReference>
<proteinExistence type="inferred from homology"/>
<comment type="subunit">
    <text evidence="3">Homodimer.</text>
</comment>
<keyword evidence="16" id="KW-1185">Reference proteome</keyword>
<evidence type="ECO:0000259" key="14">
    <source>
        <dbReference type="PROSITE" id="PS50975"/>
    </source>
</evidence>
<dbReference type="InterPro" id="IPR013221">
    <property type="entry name" value="Mur_ligase_cen"/>
</dbReference>
<dbReference type="PANTHER" id="PTHR23135:SF18">
    <property type="entry name" value="CYANOPHYCIN SYNTHETASE"/>
    <property type="match status" value="1"/>
</dbReference>
<evidence type="ECO:0000256" key="4">
    <source>
        <dbReference type="ARBA" id="ARBA00012968"/>
    </source>
</evidence>